<proteinExistence type="predicted"/>
<dbReference type="Gene3D" id="1.20.1440.60">
    <property type="entry name" value="23S rRNA-intervening sequence"/>
    <property type="match status" value="1"/>
</dbReference>
<name>A0ABX7VGJ0_9GAMM</name>
<evidence type="ECO:0000259" key="1">
    <source>
        <dbReference type="Pfam" id="PF22296"/>
    </source>
</evidence>
<evidence type="ECO:0000313" key="2">
    <source>
        <dbReference type="EMBL" id="QTL37804.1"/>
    </source>
</evidence>
<evidence type="ECO:0000313" key="3">
    <source>
        <dbReference type="Proteomes" id="UP000665025"/>
    </source>
</evidence>
<gene>
    <name evidence="2" type="ORF">J5X90_18855</name>
</gene>
<dbReference type="InterPro" id="IPR036583">
    <property type="entry name" value="23S_rRNA_IVS_sf"/>
</dbReference>
<organism evidence="2 3">
    <name type="scientific">Pseudoalteromonas viridis</name>
    <dbReference type="NCBI Taxonomy" id="339617"/>
    <lineage>
        <taxon>Bacteria</taxon>
        <taxon>Pseudomonadati</taxon>
        <taxon>Pseudomonadota</taxon>
        <taxon>Gammaproteobacteria</taxon>
        <taxon>Alteromonadales</taxon>
        <taxon>Pseudoalteromonadaceae</taxon>
        <taxon>Pseudoalteromonas</taxon>
    </lineage>
</organism>
<sequence>MDYKQLPIWRKANLMLVTIEQAVLHFPRYHKYTLGSELRQKAMRICQCIHRAVTRRSSKTKLVQQLSELIDDLKCQVQLAKELHAFKSFSQFQSVVELVVGLGKQAGGWLKQTRAELPLNKGR</sequence>
<feature type="domain" description="bAvd-like" evidence="1">
    <location>
        <begin position="12"/>
        <end position="112"/>
    </location>
</feature>
<dbReference type="Pfam" id="PF22296">
    <property type="entry name" value="bAvd"/>
    <property type="match status" value="1"/>
</dbReference>
<dbReference type="EMBL" id="CP072426">
    <property type="protein sequence ID" value="QTL37804.1"/>
    <property type="molecule type" value="Genomic_DNA"/>
</dbReference>
<reference evidence="2 3" key="1">
    <citation type="submission" date="2021-03" db="EMBL/GenBank/DDBJ databases">
        <title>Complete Genome of Pseudoalteromonas viridis Strain BBR56, a new biocontrol bacterial candidate.</title>
        <authorList>
            <person name="Handayani D.P."/>
            <person name="Isnansetyo A."/>
            <person name="Istiqomah I."/>
            <person name="Jumina J."/>
        </authorList>
    </citation>
    <scope>NUCLEOTIDE SEQUENCE [LARGE SCALE GENOMIC DNA]</scope>
    <source>
        <strain evidence="2 3">BBR56</strain>
    </source>
</reference>
<dbReference type="Proteomes" id="UP000665025">
    <property type="component" value="Chromosome 2"/>
</dbReference>
<dbReference type="CDD" id="cd16376">
    <property type="entry name" value="Avd_like"/>
    <property type="match status" value="1"/>
</dbReference>
<dbReference type="InterPro" id="IPR055360">
    <property type="entry name" value="bAvd"/>
</dbReference>
<protein>
    <submittedName>
        <fullName evidence="2">Four helix bundle protein</fullName>
    </submittedName>
</protein>
<dbReference type="RefSeq" id="WP_209053980.1">
    <property type="nucleotide sequence ID" value="NZ_CP072426.1"/>
</dbReference>
<dbReference type="SUPFAM" id="SSF158446">
    <property type="entry name" value="IVS-encoded protein-like"/>
    <property type="match status" value="1"/>
</dbReference>
<keyword evidence="3" id="KW-1185">Reference proteome</keyword>
<accession>A0ABX7VGJ0</accession>